<keyword evidence="3" id="KW-1185">Reference proteome</keyword>
<feature type="domain" description="Chaperone DnaJ C-terminal" evidence="1">
    <location>
        <begin position="30"/>
        <end position="97"/>
    </location>
</feature>
<organism evidence="2 3">
    <name type="scientific">Salix dunnii</name>
    <dbReference type="NCBI Taxonomy" id="1413687"/>
    <lineage>
        <taxon>Eukaryota</taxon>
        <taxon>Viridiplantae</taxon>
        <taxon>Streptophyta</taxon>
        <taxon>Embryophyta</taxon>
        <taxon>Tracheophyta</taxon>
        <taxon>Spermatophyta</taxon>
        <taxon>Magnoliopsida</taxon>
        <taxon>eudicotyledons</taxon>
        <taxon>Gunneridae</taxon>
        <taxon>Pentapetalae</taxon>
        <taxon>rosids</taxon>
        <taxon>fabids</taxon>
        <taxon>Malpighiales</taxon>
        <taxon>Salicaceae</taxon>
        <taxon>Saliceae</taxon>
        <taxon>Salix</taxon>
    </lineage>
</organism>
<dbReference type="InterPro" id="IPR044713">
    <property type="entry name" value="DNJA1/2-like"/>
</dbReference>
<dbReference type="SUPFAM" id="SSF49493">
    <property type="entry name" value="HSP40/DnaJ peptide-binding domain"/>
    <property type="match status" value="1"/>
</dbReference>
<dbReference type="InterPro" id="IPR002939">
    <property type="entry name" value="DnaJ_C"/>
</dbReference>
<evidence type="ECO:0000313" key="3">
    <source>
        <dbReference type="Proteomes" id="UP000657918"/>
    </source>
</evidence>
<dbReference type="EMBL" id="JADGMS010000014">
    <property type="protein sequence ID" value="KAF9668747.1"/>
    <property type="molecule type" value="Genomic_DNA"/>
</dbReference>
<reference evidence="2 3" key="1">
    <citation type="submission" date="2020-10" db="EMBL/GenBank/DDBJ databases">
        <title>Plant Genome Project.</title>
        <authorList>
            <person name="Zhang R.-G."/>
        </authorList>
    </citation>
    <scope>NUCLEOTIDE SEQUENCE [LARGE SCALE GENOMIC DNA]</scope>
    <source>
        <strain evidence="2">FAFU-HL-1</strain>
        <tissue evidence="2">Leaf</tissue>
    </source>
</reference>
<protein>
    <recommendedName>
        <fullName evidence="1">Chaperone DnaJ C-terminal domain-containing protein</fullName>
    </recommendedName>
</protein>
<evidence type="ECO:0000313" key="2">
    <source>
        <dbReference type="EMBL" id="KAF9668747.1"/>
    </source>
</evidence>
<dbReference type="InterPro" id="IPR008971">
    <property type="entry name" value="HSP40/DnaJ_pept-bd"/>
</dbReference>
<dbReference type="AlphaFoldDB" id="A0A835JCN8"/>
<dbReference type="Pfam" id="PF01556">
    <property type="entry name" value="DnaJ_C"/>
    <property type="match status" value="1"/>
</dbReference>
<name>A0A835JCN8_9ROSI</name>
<gene>
    <name evidence="2" type="ORF">SADUNF_Sadunf14G0035700</name>
</gene>
<evidence type="ECO:0000259" key="1">
    <source>
        <dbReference type="Pfam" id="PF01556"/>
    </source>
</evidence>
<dbReference type="PANTHER" id="PTHR43888">
    <property type="entry name" value="DNAJ-LIKE-2, ISOFORM A-RELATED"/>
    <property type="match status" value="1"/>
</dbReference>
<dbReference type="GO" id="GO:0030544">
    <property type="term" value="F:Hsp70 protein binding"/>
    <property type="evidence" value="ECO:0007669"/>
    <property type="project" value="InterPro"/>
</dbReference>
<accession>A0A835JCN8</accession>
<dbReference type="OrthoDB" id="550424at2759"/>
<comment type="caution">
    <text evidence="2">The sequence shown here is derived from an EMBL/GenBank/DDBJ whole genome shotgun (WGS) entry which is preliminary data.</text>
</comment>
<dbReference type="GO" id="GO:0051082">
    <property type="term" value="F:unfolded protein binding"/>
    <property type="evidence" value="ECO:0007669"/>
    <property type="project" value="InterPro"/>
</dbReference>
<dbReference type="GO" id="GO:0006457">
    <property type="term" value="P:protein folding"/>
    <property type="evidence" value="ECO:0007669"/>
    <property type="project" value="InterPro"/>
</dbReference>
<dbReference type="Proteomes" id="UP000657918">
    <property type="component" value="Unassembled WGS sequence"/>
</dbReference>
<proteinExistence type="predicted"/>
<sequence length="103" mass="11330">MLDEVSLIGETERLLDAFFTDVVLAPDTITGDVVVLQLNEHSKFEPKLDDLLVKCTISLTEALCGYQFALPRLDGRQLLTRSNPGQCKAINDEGMPRVILGPS</sequence>
<dbReference type="Gene3D" id="2.60.260.20">
    <property type="entry name" value="Urease metallochaperone UreE, N-terminal domain"/>
    <property type="match status" value="1"/>
</dbReference>